<gene>
    <name evidence="2" type="ORF">DI563_33235</name>
</gene>
<protein>
    <submittedName>
        <fullName evidence="2">ABC transporter permease</fullName>
    </submittedName>
</protein>
<sequence length="55" mass="5667">MSASTLATPAAAPLPTAAAAAPRSRAIWLIAPALVLLGVFLLLPYLNIVLMSLRP</sequence>
<name>A0A2W5QEL0_VARPD</name>
<organism evidence="2 3">
    <name type="scientific">Variovorax paradoxus</name>
    <dbReference type="NCBI Taxonomy" id="34073"/>
    <lineage>
        <taxon>Bacteria</taxon>
        <taxon>Pseudomonadati</taxon>
        <taxon>Pseudomonadota</taxon>
        <taxon>Betaproteobacteria</taxon>
        <taxon>Burkholderiales</taxon>
        <taxon>Comamonadaceae</taxon>
        <taxon>Variovorax</taxon>
    </lineage>
</organism>
<evidence type="ECO:0000256" key="1">
    <source>
        <dbReference type="SAM" id="Phobius"/>
    </source>
</evidence>
<keyword evidence="1" id="KW-0812">Transmembrane</keyword>
<reference evidence="2 3" key="1">
    <citation type="submission" date="2017-08" db="EMBL/GenBank/DDBJ databases">
        <title>Infants hospitalized years apart are colonized by the same room-sourced microbial strains.</title>
        <authorList>
            <person name="Brooks B."/>
            <person name="Olm M.R."/>
            <person name="Firek B.A."/>
            <person name="Baker R."/>
            <person name="Thomas B.C."/>
            <person name="Morowitz M.J."/>
            <person name="Banfield J.F."/>
        </authorList>
    </citation>
    <scope>NUCLEOTIDE SEQUENCE [LARGE SCALE GENOMIC DNA]</scope>
    <source>
        <strain evidence="2">S2_005_003_R2_41</strain>
    </source>
</reference>
<keyword evidence="1" id="KW-0472">Membrane</keyword>
<evidence type="ECO:0000313" key="2">
    <source>
        <dbReference type="EMBL" id="PZQ53183.1"/>
    </source>
</evidence>
<evidence type="ECO:0000313" key="3">
    <source>
        <dbReference type="Proteomes" id="UP000249135"/>
    </source>
</evidence>
<feature type="non-terminal residue" evidence="2">
    <location>
        <position position="55"/>
    </location>
</feature>
<dbReference type="Proteomes" id="UP000249135">
    <property type="component" value="Unassembled WGS sequence"/>
</dbReference>
<proteinExistence type="predicted"/>
<accession>A0A2W5QEL0</accession>
<comment type="caution">
    <text evidence="2">The sequence shown here is derived from an EMBL/GenBank/DDBJ whole genome shotgun (WGS) entry which is preliminary data.</text>
</comment>
<feature type="transmembrane region" description="Helical" evidence="1">
    <location>
        <begin position="29"/>
        <end position="50"/>
    </location>
</feature>
<dbReference type="EMBL" id="QFPP01001002">
    <property type="protein sequence ID" value="PZQ53183.1"/>
    <property type="molecule type" value="Genomic_DNA"/>
</dbReference>
<dbReference type="AlphaFoldDB" id="A0A2W5QEL0"/>
<keyword evidence="1" id="KW-1133">Transmembrane helix</keyword>